<comment type="similarity">
    <text evidence="2 12">Belongs to the small Tim family.</text>
</comment>
<evidence type="ECO:0000256" key="6">
    <source>
        <dbReference type="ARBA" id="ARBA00022833"/>
    </source>
</evidence>
<protein>
    <recommendedName>
        <fullName evidence="12">Mitochondrial import inner membrane translocase subunit</fullName>
    </recommendedName>
</protein>
<dbReference type="GO" id="GO:0005743">
    <property type="term" value="C:mitochondrial inner membrane"/>
    <property type="evidence" value="ECO:0007669"/>
    <property type="project" value="UniProtKB-SubCell"/>
</dbReference>
<feature type="domain" description="Tim10-like" evidence="13">
    <location>
        <begin position="11"/>
        <end position="71"/>
    </location>
</feature>
<dbReference type="AlphaFoldDB" id="A0AAN6IWQ3"/>
<comment type="subunit">
    <text evidence="12">Heterohexamer.</text>
</comment>
<evidence type="ECO:0000256" key="5">
    <source>
        <dbReference type="ARBA" id="ARBA00022792"/>
    </source>
</evidence>
<evidence type="ECO:0000256" key="12">
    <source>
        <dbReference type="RuleBase" id="RU367043"/>
    </source>
</evidence>
<keyword evidence="10 12" id="KW-1015">Disulfide bond</keyword>
<evidence type="ECO:0000313" key="15">
    <source>
        <dbReference type="Proteomes" id="UP001161757"/>
    </source>
</evidence>
<keyword evidence="5 12" id="KW-0472">Membrane</keyword>
<keyword evidence="4" id="KW-0479">Metal-binding</keyword>
<dbReference type="InterPro" id="IPR004217">
    <property type="entry name" value="Tim10-like"/>
</dbReference>
<keyword evidence="7 12" id="KW-0653">Protein transport</keyword>
<evidence type="ECO:0000256" key="10">
    <source>
        <dbReference type="ARBA" id="ARBA00023157"/>
    </source>
</evidence>
<comment type="function">
    <text evidence="12">Mitochondrial intermembrane chaperone that participates in the import and insertion of some multi-pass transmembrane proteins into the mitochondrial inner membrane. Also required for the transfer of beta-barrel precursors from the TOM complex to the sorting and assembly machinery (SAM complex) of the outer membrane. Acts as a chaperone-like protein that protects the hydrophobic precursors from aggregation and guide them through the mitochondrial intermembrane space.</text>
</comment>
<dbReference type="Proteomes" id="UP001161757">
    <property type="component" value="Unassembled WGS sequence"/>
</dbReference>
<dbReference type="Pfam" id="PF02953">
    <property type="entry name" value="zf-Tim10_DDP"/>
    <property type="match status" value="1"/>
</dbReference>
<name>A0AAN6IWQ3_EXODE</name>
<evidence type="ECO:0000256" key="4">
    <source>
        <dbReference type="ARBA" id="ARBA00022723"/>
    </source>
</evidence>
<evidence type="ECO:0000256" key="9">
    <source>
        <dbReference type="ARBA" id="ARBA00023128"/>
    </source>
</evidence>
<keyword evidence="8 12" id="KW-0811">Translocation</keyword>
<gene>
    <name evidence="14" type="primary">TIM9</name>
    <name evidence="14" type="ORF">HRR80_002023</name>
</gene>
<dbReference type="InterPro" id="IPR050673">
    <property type="entry name" value="Mito_inner_translocase_sub"/>
</dbReference>
<dbReference type="GO" id="GO:0046872">
    <property type="term" value="F:metal ion binding"/>
    <property type="evidence" value="ECO:0007669"/>
    <property type="project" value="UniProtKB-KW"/>
</dbReference>
<evidence type="ECO:0000256" key="1">
    <source>
        <dbReference type="ARBA" id="ARBA00004137"/>
    </source>
</evidence>
<dbReference type="InterPro" id="IPR035427">
    <property type="entry name" value="Tim10-like_dom_sf"/>
</dbReference>
<keyword evidence="5 12" id="KW-0999">Mitochondrion inner membrane</keyword>
<evidence type="ECO:0000256" key="11">
    <source>
        <dbReference type="ARBA" id="ARBA00023186"/>
    </source>
</evidence>
<dbReference type="SUPFAM" id="SSF144122">
    <property type="entry name" value="Tim10-like"/>
    <property type="match status" value="1"/>
</dbReference>
<evidence type="ECO:0000256" key="3">
    <source>
        <dbReference type="ARBA" id="ARBA00022448"/>
    </source>
</evidence>
<comment type="caution">
    <text evidence="14">The sequence shown here is derived from an EMBL/GenBank/DDBJ whole genome shotgun (WGS) entry which is preliminary data.</text>
</comment>
<dbReference type="GO" id="GO:0015031">
    <property type="term" value="P:protein transport"/>
    <property type="evidence" value="ECO:0007669"/>
    <property type="project" value="UniProtKB-KW"/>
</dbReference>
<keyword evidence="6" id="KW-0862">Zinc</keyword>
<reference evidence="14" key="1">
    <citation type="submission" date="2023-01" db="EMBL/GenBank/DDBJ databases">
        <title>Exophiala dermititidis isolated from Cystic Fibrosis Patient.</title>
        <authorList>
            <person name="Kurbessoian T."/>
            <person name="Crocker A."/>
            <person name="Murante D."/>
            <person name="Hogan D.A."/>
            <person name="Stajich J.E."/>
        </authorList>
    </citation>
    <scope>NUCLEOTIDE SEQUENCE</scope>
    <source>
        <strain evidence="14">Ex8</strain>
    </source>
</reference>
<keyword evidence="3 12" id="KW-0813">Transport</keyword>
<evidence type="ECO:0000256" key="2">
    <source>
        <dbReference type="ARBA" id="ARBA00006720"/>
    </source>
</evidence>
<sequence length="84" mass="9791">MSEQRELQSRLERRQMGEFMATFSGLVQQCFDDCVNDFTSKATTPREQGCVSRCFEKHMKATERLGERFQEYNAALQAEQMGKQ</sequence>
<dbReference type="EMBL" id="JAJGCB010000003">
    <property type="protein sequence ID" value="KAJ8993512.1"/>
    <property type="molecule type" value="Genomic_DNA"/>
</dbReference>
<comment type="subcellular location">
    <subcellularLocation>
        <location evidence="1 12">Mitochondrion inner membrane</location>
        <topology evidence="1 12">Peripheral membrane protein</topology>
        <orientation evidence="1 12">Intermembrane side</orientation>
    </subcellularLocation>
</comment>
<keyword evidence="11 12" id="KW-0143">Chaperone</keyword>
<accession>A0AAN6IWQ3</accession>
<dbReference type="PANTHER" id="PTHR13172">
    <property type="entry name" value="MITOCHONDRIAL IMPORT INNER MEMBRANE TRANSLOCASE SUBUNIT TIM9B"/>
    <property type="match status" value="1"/>
</dbReference>
<evidence type="ECO:0000313" key="14">
    <source>
        <dbReference type="EMBL" id="KAJ8993512.1"/>
    </source>
</evidence>
<proteinExistence type="inferred from homology"/>
<keyword evidence="9 12" id="KW-0496">Mitochondrion</keyword>
<comment type="domain">
    <text evidence="12">The twin CX3C motif contains 4 conserved Cys residues that form 2 disulfide bonds in the mitochondrial intermembrane space.</text>
</comment>
<evidence type="ECO:0000256" key="7">
    <source>
        <dbReference type="ARBA" id="ARBA00022927"/>
    </source>
</evidence>
<evidence type="ECO:0000259" key="13">
    <source>
        <dbReference type="Pfam" id="PF02953"/>
    </source>
</evidence>
<organism evidence="14 15">
    <name type="scientific">Exophiala dermatitidis</name>
    <name type="common">Black yeast-like fungus</name>
    <name type="synonym">Wangiella dermatitidis</name>
    <dbReference type="NCBI Taxonomy" id="5970"/>
    <lineage>
        <taxon>Eukaryota</taxon>
        <taxon>Fungi</taxon>
        <taxon>Dikarya</taxon>
        <taxon>Ascomycota</taxon>
        <taxon>Pezizomycotina</taxon>
        <taxon>Eurotiomycetes</taxon>
        <taxon>Chaetothyriomycetidae</taxon>
        <taxon>Chaetothyriales</taxon>
        <taxon>Herpotrichiellaceae</taxon>
        <taxon>Exophiala</taxon>
    </lineage>
</organism>
<dbReference type="Gene3D" id="1.10.287.810">
    <property type="entry name" value="Mitochondrial import inner membrane translocase subunit tim13 like domains"/>
    <property type="match status" value="1"/>
</dbReference>
<evidence type="ECO:0000256" key="8">
    <source>
        <dbReference type="ARBA" id="ARBA00023010"/>
    </source>
</evidence>